<feature type="transmembrane region" description="Helical" evidence="2">
    <location>
        <begin position="583"/>
        <end position="602"/>
    </location>
</feature>
<evidence type="ECO:0000256" key="1">
    <source>
        <dbReference type="SAM" id="MobiDB-lite"/>
    </source>
</evidence>
<reference evidence="5 6" key="1">
    <citation type="journal article" date="2012" name="BMC Genomics">
        <title>Comparative genomics of the white-rot fungi, Phanerochaete carnosa and P. chrysosporium, to elucidate the genetic basis of the distinct wood types they colonize.</title>
        <authorList>
            <person name="Suzuki H."/>
            <person name="MacDonald J."/>
            <person name="Syed K."/>
            <person name="Salamov A."/>
            <person name="Hori C."/>
            <person name="Aerts A."/>
            <person name="Henrissat B."/>
            <person name="Wiebenga A."/>
            <person name="vanKuyk P.A."/>
            <person name="Barry K."/>
            <person name="Lindquist E."/>
            <person name="LaButti K."/>
            <person name="Lapidus A."/>
            <person name="Lucas S."/>
            <person name="Coutinho P."/>
            <person name="Gong Y."/>
            <person name="Samejima M."/>
            <person name="Mahadevan R."/>
            <person name="Abou-Zaid M."/>
            <person name="de Vries R.P."/>
            <person name="Igarashi K."/>
            <person name="Yadav J.S."/>
            <person name="Grigoriev I.V."/>
            <person name="Master E.R."/>
        </authorList>
    </citation>
    <scope>NUCLEOTIDE SEQUENCE [LARGE SCALE GENOMIC DNA]</scope>
    <source>
        <strain evidence="5 6">HHB-10118-sp</strain>
    </source>
</reference>
<feature type="transmembrane region" description="Helical" evidence="2">
    <location>
        <begin position="360"/>
        <end position="385"/>
    </location>
</feature>
<feature type="chain" id="PRO_5003884619" description="TRP C-terminal domain-containing protein" evidence="3">
    <location>
        <begin position="18"/>
        <end position="979"/>
    </location>
</feature>
<dbReference type="Proteomes" id="UP000008370">
    <property type="component" value="Unassembled WGS sequence"/>
</dbReference>
<dbReference type="HOGENOM" id="CLU_007074_0_0_1"/>
<dbReference type="STRING" id="650164.K5V9I2"/>
<organism evidence="5 6">
    <name type="scientific">Phanerochaete carnosa (strain HHB-10118-sp)</name>
    <name type="common">White-rot fungus</name>
    <name type="synonym">Peniophora carnosa</name>
    <dbReference type="NCBI Taxonomy" id="650164"/>
    <lineage>
        <taxon>Eukaryota</taxon>
        <taxon>Fungi</taxon>
        <taxon>Dikarya</taxon>
        <taxon>Basidiomycota</taxon>
        <taxon>Agaricomycotina</taxon>
        <taxon>Agaricomycetes</taxon>
        <taxon>Polyporales</taxon>
        <taxon>Phanerochaetaceae</taxon>
        <taxon>Phanerochaete</taxon>
    </lineage>
</organism>
<proteinExistence type="predicted"/>
<feature type="transmembrane region" description="Helical" evidence="2">
    <location>
        <begin position="552"/>
        <end position="571"/>
    </location>
</feature>
<dbReference type="GO" id="GO:0016020">
    <property type="term" value="C:membrane"/>
    <property type="evidence" value="ECO:0007669"/>
    <property type="project" value="TreeGrafter"/>
</dbReference>
<dbReference type="PANTHER" id="PTHR31145">
    <property type="entry name" value="INTEGRAL MEMBRANE PROTEIN (AFU_ORTHOLOGUE AFUA_7G01610)"/>
    <property type="match status" value="1"/>
</dbReference>
<feature type="region of interest" description="Disordered" evidence="1">
    <location>
        <begin position="701"/>
        <end position="745"/>
    </location>
</feature>
<dbReference type="PANTHER" id="PTHR31145:SF6">
    <property type="entry name" value="INTEGRAL MEMBRANE PROTEIN (AFU_ORTHOLOGUE AFUA_7G01610)"/>
    <property type="match status" value="1"/>
</dbReference>
<dbReference type="GO" id="GO:0055085">
    <property type="term" value="P:transmembrane transport"/>
    <property type="evidence" value="ECO:0007669"/>
    <property type="project" value="TreeGrafter"/>
</dbReference>
<dbReference type="RefSeq" id="XP_007392051.1">
    <property type="nucleotide sequence ID" value="XM_007391989.1"/>
</dbReference>
<dbReference type="InterPro" id="IPR010308">
    <property type="entry name" value="TRP_C"/>
</dbReference>
<dbReference type="EMBL" id="JH930469">
    <property type="protein sequence ID" value="EKM59491.1"/>
    <property type="molecule type" value="Genomic_DNA"/>
</dbReference>
<feature type="transmembrane region" description="Helical" evidence="2">
    <location>
        <begin position="179"/>
        <end position="201"/>
    </location>
</feature>
<evidence type="ECO:0000313" key="6">
    <source>
        <dbReference type="Proteomes" id="UP000008370"/>
    </source>
</evidence>
<evidence type="ECO:0000259" key="4">
    <source>
        <dbReference type="Pfam" id="PF06011"/>
    </source>
</evidence>
<feature type="region of interest" description="Disordered" evidence="1">
    <location>
        <begin position="918"/>
        <end position="979"/>
    </location>
</feature>
<feature type="region of interest" description="Disordered" evidence="1">
    <location>
        <begin position="773"/>
        <end position="796"/>
    </location>
</feature>
<gene>
    <name evidence="5" type="ORF">PHACADRAFT_88501</name>
</gene>
<feature type="compositionally biased region" description="Polar residues" evidence="1">
    <location>
        <begin position="812"/>
        <end position="833"/>
    </location>
</feature>
<dbReference type="Pfam" id="PF06011">
    <property type="entry name" value="TRP"/>
    <property type="match status" value="1"/>
</dbReference>
<keyword evidence="6" id="KW-1185">Reference proteome</keyword>
<feature type="transmembrane region" description="Helical" evidence="2">
    <location>
        <begin position="500"/>
        <end position="522"/>
    </location>
</feature>
<keyword evidence="2" id="KW-0812">Transmembrane</keyword>
<feature type="signal peptide" evidence="3">
    <location>
        <begin position="1"/>
        <end position="17"/>
    </location>
</feature>
<dbReference type="InParanoid" id="K5V9I2"/>
<sequence length="979" mass="105831">MLLLLLLSLSLLLGSLAQPATLQYSDCSSDSSTSQKLSISNVYAQYISDPSGKAHINITLFGTTPEQILEASNGSDPVATTLFTTTSILTFDVWNNNSYFCSTLRPPSPLPNTSNYCPFSPGPFALSSSILLSKSYALATLDTRLRALDPFQNELLCLDVNTTVLQPNSLDPVYGDAQIVFWCTVGLAIAYWLLVGLARLASAWGRGSTRNGRGLWARVESAGFILASAISGERLATSPALMRFCTPSLRDIIFHTQWCAALAMVAVQWPASIYPILSQTAWSMLSYNVTVTQGSNTARWDPLAVPAFESPSSFTDQVNDPSSPIYINTSAPNFLFQLPENASFGIESFAYSVGLRPEDLFGVCLAIFLAIMAATIVLSVAVWGLDWIGSRTMGGINRATPPLTGSRSPRYSSTSKDMLDGITQLQSSEENRSSSGHGLFRGTSRFPYGRRWWRFRSGFVSFHGSVLQGNLIRILILFHLPVTIFSSYQMTLDRSRAPLASIILAAISFSALSVLLPIALIVRLTFTNTTKLYDETWTLLSLGPLYNHYRHGSQLFACLLFATNLSFGLTIGCGQNSGTAQAIVILVVEVISALGTSVWLPWAHGASMGLISFLFCVARIVIAVLLVILTPIVSVDSGAAQWVAYAILFILGLIYLAFTLMLIVKLIEAVVRIFGGIGFHESKHVVDSGLLGVLGLVGCGSSGRRHRRSRYRQEPQPATLPLKRPSPPFKDVTPTPSGPPSVLRPEHALQPYKEESDDETGFIMGAWQPFPRPGYNAVEEQPALEPPKSGFARVGGGRAHYDSPYAIASSSLRGSNQTFRSSERNVGSSQLQAPSHDYSPPPTPSISSVAKQADVSLPPGAKPPEHVRTKSQTALIEDASTLVNASEIHPSQGVIGQVEDENSEAAQPKKKWFGLLRNRRASEVEPEPDVLPSGPEAGRSFVVVRKSRPGTSSNNAGGSSAETPKPRSFTVIRGNNAQS</sequence>
<feature type="transmembrane region" description="Helical" evidence="2">
    <location>
        <begin position="642"/>
        <end position="664"/>
    </location>
</feature>
<keyword evidence="2" id="KW-1133">Transmembrane helix</keyword>
<protein>
    <recommendedName>
        <fullName evidence="4">TRP C-terminal domain-containing protein</fullName>
    </recommendedName>
</protein>
<feature type="domain" description="TRP C-terminal" evidence="4">
    <location>
        <begin position="241"/>
        <end position="672"/>
    </location>
</feature>
<dbReference type="KEGG" id="pco:PHACADRAFT_88501"/>
<dbReference type="GeneID" id="18920603"/>
<keyword evidence="3" id="KW-0732">Signal</keyword>
<evidence type="ECO:0000256" key="2">
    <source>
        <dbReference type="SAM" id="Phobius"/>
    </source>
</evidence>
<feature type="compositionally biased region" description="Low complexity" evidence="1">
    <location>
        <begin position="952"/>
        <end position="961"/>
    </location>
</feature>
<evidence type="ECO:0000313" key="5">
    <source>
        <dbReference type="EMBL" id="EKM59491.1"/>
    </source>
</evidence>
<name>K5V9I2_PHACS</name>
<dbReference type="AlphaFoldDB" id="K5V9I2"/>
<feature type="transmembrane region" description="Helical" evidence="2">
    <location>
        <begin position="471"/>
        <end position="488"/>
    </location>
</feature>
<feature type="region of interest" description="Disordered" evidence="1">
    <location>
        <begin position="812"/>
        <end position="870"/>
    </location>
</feature>
<keyword evidence="2" id="KW-0472">Membrane</keyword>
<accession>K5V9I2</accession>
<dbReference type="InterPro" id="IPR040241">
    <property type="entry name" value="TRP_Flc/Pkd2-like"/>
</dbReference>
<dbReference type="OrthoDB" id="5312224at2759"/>
<feature type="transmembrane region" description="Helical" evidence="2">
    <location>
        <begin position="608"/>
        <end position="630"/>
    </location>
</feature>
<evidence type="ECO:0000256" key="3">
    <source>
        <dbReference type="SAM" id="SignalP"/>
    </source>
</evidence>